<dbReference type="Ensembl" id="ENSSVLT00005003301.1">
    <property type="protein sequence ID" value="ENSSVLP00005003023.1"/>
    <property type="gene ID" value="ENSSVLG00005002404.1"/>
</dbReference>
<feature type="transmembrane region" description="Helical" evidence="1">
    <location>
        <begin position="6"/>
        <end position="39"/>
    </location>
</feature>
<keyword evidence="1" id="KW-1133">Transmembrane helix</keyword>
<evidence type="ECO:0000313" key="2">
    <source>
        <dbReference type="Ensembl" id="ENSSVLP00005003023.1"/>
    </source>
</evidence>
<accession>A0A8D2AL98</accession>
<proteinExistence type="predicted"/>
<keyword evidence="1" id="KW-0472">Membrane</keyword>
<protein>
    <submittedName>
        <fullName evidence="2">Uncharacterized protein</fullName>
    </submittedName>
</protein>
<dbReference type="Proteomes" id="UP000694564">
    <property type="component" value="Chromosome 2"/>
</dbReference>
<keyword evidence="1" id="KW-0812">Transmembrane</keyword>
<evidence type="ECO:0000313" key="3">
    <source>
        <dbReference type="Proteomes" id="UP000694564"/>
    </source>
</evidence>
<reference evidence="2" key="2">
    <citation type="submission" date="2025-09" db="UniProtKB">
        <authorList>
            <consortium name="Ensembl"/>
        </authorList>
    </citation>
    <scope>IDENTIFICATION</scope>
</reference>
<organism evidence="2 3">
    <name type="scientific">Sciurus vulgaris</name>
    <name type="common">Eurasian red squirrel</name>
    <dbReference type="NCBI Taxonomy" id="55149"/>
    <lineage>
        <taxon>Eukaryota</taxon>
        <taxon>Metazoa</taxon>
        <taxon>Chordata</taxon>
        <taxon>Craniata</taxon>
        <taxon>Vertebrata</taxon>
        <taxon>Euteleostomi</taxon>
        <taxon>Mammalia</taxon>
        <taxon>Eutheria</taxon>
        <taxon>Euarchontoglires</taxon>
        <taxon>Glires</taxon>
        <taxon>Rodentia</taxon>
        <taxon>Sciuromorpha</taxon>
        <taxon>Sciuridae</taxon>
        <taxon>Sciurinae</taxon>
        <taxon>Sciurini</taxon>
        <taxon>Sciurus</taxon>
    </lineage>
</organism>
<dbReference type="GeneTree" id="ENSGT00520000060326"/>
<keyword evidence="3" id="KW-1185">Reference proteome</keyword>
<name>A0A8D2AL98_SCIVU</name>
<sequence length="101" mass="11498">MFSALIIFIVDLMLALAIIVTFYAVYLITATSIFILFYLFKGEMEKNYDFNKGRMWVPDSSKATGKPLPSNLENVGPRMLPAHFPAKREGSFLPKEKQSLF</sequence>
<evidence type="ECO:0000256" key="1">
    <source>
        <dbReference type="SAM" id="Phobius"/>
    </source>
</evidence>
<dbReference type="AlphaFoldDB" id="A0A8D2AL98"/>
<reference evidence="2" key="1">
    <citation type="submission" date="2025-08" db="UniProtKB">
        <authorList>
            <consortium name="Ensembl"/>
        </authorList>
    </citation>
    <scope>IDENTIFICATION</scope>
</reference>
<dbReference type="OrthoDB" id="9836832at2759"/>